<dbReference type="EMBL" id="HACA01004601">
    <property type="protein sequence ID" value="CDW21962.1"/>
    <property type="molecule type" value="Transcribed_RNA"/>
</dbReference>
<evidence type="ECO:0000256" key="1">
    <source>
        <dbReference type="SAM" id="Phobius"/>
    </source>
</evidence>
<keyword evidence="1" id="KW-1133">Transmembrane helix</keyword>
<organism evidence="2">
    <name type="scientific">Lepeophtheirus salmonis</name>
    <name type="common">Salmon louse</name>
    <name type="synonym">Caligus salmonis</name>
    <dbReference type="NCBI Taxonomy" id="72036"/>
    <lineage>
        <taxon>Eukaryota</taxon>
        <taxon>Metazoa</taxon>
        <taxon>Ecdysozoa</taxon>
        <taxon>Arthropoda</taxon>
        <taxon>Crustacea</taxon>
        <taxon>Multicrustacea</taxon>
        <taxon>Hexanauplia</taxon>
        <taxon>Copepoda</taxon>
        <taxon>Siphonostomatoida</taxon>
        <taxon>Caligidae</taxon>
        <taxon>Lepeophtheirus</taxon>
    </lineage>
</organism>
<sequence length="86" mass="9728">MGVDTQNSSSFLPLNPHPNICNSLGETFHFPVLEILVIIQMVLPVLYSFAVPCLGAFTLEALCSCLTFSSKYHWRRRLTNILIDSW</sequence>
<name>A0A0K2T8Q7_LEPSM</name>
<feature type="non-terminal residue" evidence="2">
    <location>
        <position position="86"/>
    </location>
</feature>
<dbReference type="AlphaFoldDB" id="A0A0K2T8Q7"/>
<keyword evidence="1" id="KW-0472">Membrane</keyword>
<feature type="transmembrane region" description="Helical" evidence="1">
    <location>
        <begin position="35"/>
        <end position="68"/>
    </location>
</feature>
<proteinExistence type="predicted"/>
<keyword evidence="1" id="KW-0812">Transmembrane</keyword>
<protein>
    <submittedName>
        <fullName evidence="2">Uncharacterized protein</fullName>
    </submittedName>
</protein>
<accession>A0A0K2T8Q7</accession>
<reference evidence="2" key="1">
    <citation type="submission" date="2014-05" db="EMBL/GenBank/DDBJ databases">
        <authorList>
            <person name="Chronopoulou M."/>
        </authorList>
    </citation>
    <scope>NUCLEOTIDE SEQUENCE</scope>
    <source>
        <tissue evidence="2">Whole organism</tissue>
    </source>
</reference>
<evidence type="ECO:0000313" key="2">
    <source>
        <dbReference type="EMBL" id="CDW21962.1"/>
    </source>
</evidence>